<dbReference type="AlphaFoldDB" id="A0A132NWJ5"/>
<evidence type="ECO:0000256" key="1">
    <source>
        <dbReference type="ARBA" id="ARBA00004141"/>
    </source>
</evidence>
<keyword evidence="3 7" id="KW-0812">Transmembrane</keyword>
<evidence type="ECO:0000256" key="6">
    <source>
        <dbReference type="SAM" id="MobiDB-lite"/>
    </source>
</evidence>
<evidence type="ECO:0000256" key="7">
    <source>
        <dbReference type="SAM" id="Phobius"/>
    </source>
</evidence>
<dbReference type="GO" id="GO:0048280">
    <property type="term" value="P:vesicle fusion with Golgi apparatus"/>
    <property type="evidence" value="ECO:0007669"/>
    <property type="project" value="TreeGrafter"/>
</dbReference>
<evidence type="ECO:0000256" key="3">
    <source>
        <dbReference type="ARBA" id="ARBA00022692"/>
    </source>
</evidence>
<keyword evidence="5 7" id="KW-0472">Membrane</keyword>
<accession>A0A132NWJ5</accession>
<evidence type="ECO:0000313" key="9">
    <source>
        <dbReference type="Proteomes" id="UP000070089"/>
    </source>
</evidence>
<dbReference type="EMBL" id="JXTI01000032">
    <property type="protein sequence ID" value="KWX14434.1"/>
    <property type="molecule type" value="Genomic_DNA"/>
</dbReference>
<dbReference type="GO" id="GO:0005802">
    <property type="term" value="C:trans-Golgi network"/>
    <property type="evidence" value="ECO:0007669"/>
    <property type="project" value="TreeGrafter"/>
</dbReference>
<gene>
    <name evidence="8" type="ORF">QR46_1556</name>
</gene>
<feature type="compositionally biased region" description="Low complexity" evidence="6">
    <location>
        <begin position="65"/>
        <end position="87"/>
    </location>
</feature>
<comment type="caution">
    <text evidence="8">The sequence shown here is derived from an EMBL/GenBank/DDBJ whole genome shotgun (WGS) entry which is preliminary data.</text>
</comment>
<dbReference type="PANTHER" id="PTHR21236:SF2">
    <property type="entry name" value="PROTEIN YIPF"/>
    <property type="match status" value="1"/>
</dbReference>
<dbReference type="GO" id="GO:0006888">
    <property type="term" value="P:endoplasmic reticulum to Golgi vesicle-mediated transport"/>
    <property type="evidence" value="ECO:0007669"/>
    <property type="project" value="InterPro"/>
</dbReference>
<evidence type="ECO:0000256" key="5">
    <source>
        <dbReference type="ARBA" id="ARBA00023136"/>
    </source>
</evidence>
<dbReference type="InterPro" id="IPR045231">
    <property type="entry name" value="Yip1/4-like"/>
</dbReference>
<feature type="region of interest" description="Disordered" evidence="6">
    <location>
        <begin position="58"/>
        <end position="88"/>
    </location>
</feature>
<dbReference type="VEuPathDB" id="GiardiaDB:QR46_1556"/>
<organism evidence="8 9">
    <name type="scientific">Giardia duodenalis assemblage B</name>
    <dbReference type="NCBI Taxonomy" id="1394984"/>
    <lineage>
        <taxon>Eukaryota</taxon>
        <taxon>Metamonada</taxon>
        <taxon>Diplomonadida</taxon>
        <taxon>Hexamitidae</taxon>
        <taxon>Giardiinae</taxon>
        <taxon>Giardia</taxon>
    </lineage>
</organism>
<feature type="transmembrane region" description="Helical" evidence="7">
    <location>
        <begin position="138"/>
        <end position="155"/>
    </location>
</feature>
<protein>
    <submittedName>
        <fullName evidence="8">Yip</fullName>
    </submittedName>
</protein>
<dbReference type="Proteomes" id="UP000070089">
    <property type="component" value="Unassembled WGS sequence"/>
</dbReference>
<dbReference type="OrthoDB" id="10252499at2759"/>
<reference evidence="8 9" key="1">
    <citation type="journal article" date="2015" name="Mol. Biochem. Parasitol.">
        <title>Identification of polymorphic genes for use in assemblage B genotyping assays through comparative genomics of multiple assemblage B Giardia duodenalis isolates.</title>
        <authorList>
            <person name="Wielinga C."/>
            <person name="Thompson R.C."/>
            <person name="Monis P."/>
            <person name="Ryan U."/>
        </authorList>
    </citation>
    <scope>NUCLEOTIDE SEQUENCE [LARGE SCALE GENOMIC DNA]</scope>
    <source>
        <strain evidence="8 9">BAH15c1</strain>
    </source>
</reference>
<evidence type="ECO:0000256" key="4">
    <source>
        <dbReference type="ARBA" id="ARBA00022989"/>
    </source>
</evidence>
<evidence type="ECO:0000313" key="8">
    <source>
        <dbReference type="EMBL" id="KWX14434.1"/>
    </source>
</evidence>
<keyword evidence="4 7" id="KW-1133">Transmembrane helix</keyword>
<feature type="transmembrane region" description="Helical" evidence="7">
    <location>
        <begin position="227"/>
        <end position="244"/>
    </location>
</feature>
<feature type="transmembrane region" description="Helical" evidence="7">
    <location>
        <begin position="162"/>
        <end position="183"/>
    </location>
</feature>
<comment type="similarity">
    <text evidence="2">Belongs to the YIP1 family.</text>
</comment>
<sequence>MRDGGVAATFVPMQKLMIPGYVGDDTESGPLVPPMLANDNTNKKKGVWKLFEGKSKSTAGSSQLSSTAQQAFTQPQQPSFSMQQPPQIRQTAEQNEMDLYYGSLAQELGINMNLVGRKLLSTLPFVPVSDEVAQSGDMIVGICVLMLFTFVNFLTKSTGTHLGFLFGVYIYGSLLLTFLLSMLRQTAVHLDLYTVMSALSYGLLPLLIPMIVCSFISKDTLEHAQKIVVAGYLGAAVASSLISTKLLNAAVKLKNVQVLIAIPAFLITMCYVLVQISK</sequence>
<name>A0A132NWJ5_GIAIN</name>
<feature type="transmembrane region" description="Helical" evidence="7">
    <location>
        <begin position="195"/>
        <end position="215"/>
    </location>
</feature>
<proteinExistence type="inferred from homology"/>
<dbReference type="PANTHER" id="PTHR21236">
    <property type="entry name" value="GOLGI MEMBRANE PROTEIN YIP1"/>
    <property type="match status" value="1"/>
</dbReference>
<comment type="subcellular location">
    <subcellularLocation>
        <location evidence="1">Membrane</location>
        <topology evidence="1">Multi-pass membrane protein</topology>
    </subcellularLocation>
</comment>
<evidence type="ECO:0000256" key="2">
    <source>
        <dbReference type="ARBA" id="ARBA00010596"/>
    </source>
</evidence>
<dbReference type="GO" id="GO:0016020">
    <property type="term" value="C:membrane"/>
    <property type="evidence" value="ECO:0007669"/>
    <property type="project" value="UniProtKB-SubCell"/>
</dbReference>
<feature type="transmembrane region" description="Helical" evidence="7">
    <location>
        <begin position="256"/>
        <end position="274"/>
    </location>
</feature>